<sequence>MATAKPGAFRPFKDPVMTAGMSMETESAVEFSDGVGEESQRPVTPSKPEDKFVLVERRQLRLKAFIPIAVFGPEGTSMVTRRARLDTAYKGVVAPISTPTIQRIRLPNEETERCFVVEVGHHSQLEALLRCGMQGQDENEKIYFQELTEGQQRGDQERTVEIVSLSILTKAAEVQATLSRWGEIENVVMGFNAKKSMATATVKFEDAQAVQRMNSEQVTCVIIGNDSGVIYRLGVKPIVADKSLTMKLASLPLGYTPREVASLLGDGNFFSIVMPLHPRLRKRQMDAYITFQSTAQKDTQTIKRWTIGSKSTQWVSPETPTCFGCGGPGHKVGKECAEHMKRTNMRQARRENVQMVSPMMQRQGQTQTKKDETGKQGPRPLNGTGNRSYSQAVGGMQRSPRVIAPATVKAAPPAAMSDETANLTAALRAAEERAESAIRMCHALTNKIGYFESLIIALENKLDAYFIKLLPEWAPSSLPFGPQSQDSQRPPLQATRGEKRKLEEDRNKQLAQERLRKEGEFRRSGTYNGESSSRRSDSVVTQTPEANRAYTQSNPATPNYMKEFTVDPALLSGSFTSSYSSYGTGTPTQSEYVPTATQPSFGSSIPQEQLEEAMEDDEDF</sequence>
<dbReference type="Proteomes" id="UP000780801">
    <property type="component" value="Unassembled WGS sequence"/>
</dbReference>
<dbReference type="OrthoDB" id="2435970at2759"/>
<feature type="compositionally biased region" description="Basic and acidic residues" evidence="1">
    <location>
        <begin position="496"/>
        <end position="523"/>
    </location>
</feature>
<reference evidence="2" key="1">
    <citation type="journal article" date="2020" name="Fungal Divers.">
        <title>Resolving the Mortierellaceae phylogeny through synthesis of multi-gene phylogenetics and phylogenomics.</title>
        <authorList>
            <person name="Vandepol N."/>
            <person name="Liber J."/>
            <person name="Desiro A."/>
            <person name="Na H."/>
            <person name="Kennedy M."/>
            <person name="Barry K."/>
            <person name="Grigoriev I.V."/>
            <person name="Miller A.N."/>
            <person name="O'Donnell K."/>
            <person name="Stajich J.E."/>
            <person name="Bonito G."/>
        </authorList>
    </citation>
    <scope>NUCLEOTIDE SEQUENCE</scope>
    <source>
        <strain evidence="2">KOD1015</strain>
    </source>
</reference>
<feature type="compositionally biased region" description="Polar residues" evidence="1">
    <location>
        <begin position="538"/>
        <end position="557"/>
    </location>
</feature>
<feature type="compositionally biased region" description="Polar residues" evidence="1">
    <location>
        <begin position="587"/>
        <end position="607"/>
    </location>
</feature>
<keyword evidence="3" id="KW-1185">Reference proteome</keyword>
<evidence type="ECO:0000256" key="1">
    <source>
        <dbReference type="SAM" id="MobiDB-lite"/>
    </source>
</evidence>
<dbReference type="AlphaFoldDB" id="A0A9P6KB07"/>
<feature type="region of interest" description="Disordered" evidence="1">
    <location>
        <begin position="27"/>
        <end position="47"/>
    </location>
</feature>
<feature type="region of interest" description="Disordered" evidence="1">
    <location>
        <begin position="1"/>
        <end position="20"/>
    </location>
</feature>
<feature type="compositionally biased region" description="Low complexity" evidence="1">
    <location>
        <begin position="574"/>
        <end position="586"/>
    </location>
</feature>
<organism evidence="2 3">
    <name type="scientific">Lunasporangiospora selenospora</name>
    <dbReference type="NCBI Taxonomy" id="979761"/>
    <lineage>
        <taxon>Eukaryota</taxon>
        <taxon>Fungi</taxon>
        <taxon>Fungi incertae sedis</taxon>
        <taxon>Mucoromycota</taxon>
        <taxon>Mortierellomycotina</taxon>
        <taxon>Mortierellomycetes</taxon>
        <taxon>Mortierellales</taxon>
        <taxon>Mortierellaceae</taxon>
        <taxon>Lunasporangiospora</taxon>
    </lineage>
</organism>
<feature type="region of interest" description="Disordered" evidence="1">
    <location>
        <begin position="479"/>
        <end position="560"/>
    </location>
</feature>
<evidence type="ECO:0000313" key="2">
    <source>
        <dbReference type="EMBL" id="KAF9578303.1"/>
    </source>
</evidence>
<accession>A0A9P6KB07</accession>
<proteinExistence type="predicted"/>
<gene>
    <name evidence="2" type="ORF">BGW38_005975</name>
</gene>
<name>A0A9P6KB07_9FUNG</name>
<feature type="region of interest" description="Disordered" evidence="1">
    <location>
        <begin position="574"/>
        <end position="620"/>
    </location>
</feature>
<feature type="compositionally biased region" description="Acidic residues" evidence="1">
    <location>
        <begin position="609"/>
        <end position="620"/>
    </location>
</feature>
<protein>
    <submittedName>
        <fullName evidence="2">Uncharacterized protein</fullName>
    </submittedName>
</protein>
<dbReference type="EMBL" id="JAABOA010003802">
    <property type="protein sequence ID" value="KAF9578303.1"/>
    <property type="molecule type" value="Genomic_DNA"/>
</dbReference>
<evidence type="ECO:0000313" key="3">
    <source>
        <dbReference type="Proteomes" id="UP000780801"/>
    </source>
</evidence>
<feature type="region of interest" description="Disordered" evidence="1">
    <location>
        <begin position="358"/>
        <end position="396"/>
    </location>
</feature>
<comment type="caution">
    <text evidence="2">The sequence shown here is derived from an EMBL/GenBank/DDBJ whole genome shotgun (WGS) entry which is preliminary data.</text>
</comment>